<sequence>MFISQEKLQSNIAEYVIYMYQVEDMVRAYNFNIDKIRVHIIRPQVKSESLEAEAVKWYEEVIKEMKGRGLTSKGHLHRLGEVITEMIYLHNTLKDVVEDKKYLDLIAAAEENVEAFQKKSDLGALHFVEVCFQALYMKLLLKLQGKEIGAESETAFDTMRIVLAYLTKAYHQMKAGDMSMFEKQN</sequence>
<protein>
    <recommendedName>
        <fullName evidence="3">DUF4924 domain-containing protein</fullName>
    </recommendedName>
</protein>
<dbReference type="AlphaFoldDB" id="A0A2U2XEZ3"/>
<evidence type="ECO:0000313" key="1">
    <source>
        <dbReference type="EMBL" id="PWH86372.1"/>
    </source>
</evidence>
<dbReference type="EMBL" id="QFRJ01000002">
    <property type="protein sequence ID" value="PWH86372.1"/>
    <property type="molecule type" value="Genomic_DNA"/>
</dbReference>
<dbReference type="RefSeq" id="WP_109358483.1">
    <property type="nucleotide sequence ID" value="NZ_QFRJ01000002.1"/>
</dbReference>
<comment type="caution">
    <text evidence="1">The sequence shown here is derived from an EMBL/GenBank/DDBJ whole genome shotgun (WGS) entry which is preliminary data.</text>
</comment>
<dbReference type="Pfam" id="PF16271">
    <property type="entry name" value="DUF4924"/>
    <property type="match status" value="1"/>
</dbReference>
<dbReference type="InterPro" id="IPR032574">
    <property type="entry name" value="DUF4924"/>
</dbReference>
<proteinExistence type="predicted"/>
<organism evidence="1 2">
    <name type="scientific">Brumimicrobium oceani</name>
    <dbReference type="NCBI Taxonomy" id="2100725"/>
    <lineage>
        <taxon>Bacteria</taxon>
        <taxon>Pseudomonadati</taxon>
        <taxon>Bacteroidota</taxon>
        <taxon>Flavobacteriia</taxon>
        <taxon>Flavobacteriales</taxon>
        <taxon>Crocinitomicaceae</taxon>
        <taxon>Brumimicrobium</taxon>
    </lineage>
</organism>
<evidence type="ECO:0008006" key="3">
    <source>
        <dbReference type="Google" id="ProtNLM"/>
    </source>
</evidence>
<name>A0A2U2XEZ3_9FLAO</name>
<evidence type="ECO:0000313" key="2">
    <source>
        <dbReference type="Proteomes" id="UP000245370"/>
    </source>
</evidence>
<dbReference type="OrthoDB" id="1095125at2"/>
<reference evidence="1 2" key="1">
    <citation type="submission" date="2018-05" db="EMBL/GenBank/DDBJ databases">
        <title>Brumimicrobium oceani sp. nov., isolated from coastal sediment.</title>
        <authorList>
            <person name="Kou Y."/>
        </authorList>
    </citation>
    <scope>NUCLEOTIDE SEQUENCE [LARGE SCALE GENOMIC DNA]</scope>
    <source>
        <strain evidence="1 2">C305</strain>
    </source>
</reference>
<accession>A0A2U2XEZ3</accession>
<reference evidence="1 2" key="2">
    <citation type="submission" date="2018-05" db="EMBL/GenBank/DDBJ databases">
        <authorList>
            <person name="Lanie J.A."/>
            <person name="Ng W.-L."/>
            <person name="Kazmierczak K.M."/>
            <person name="Andrzejewski T.M."/>
            <person name="Davidsen T.M."/>
            <person name="Wayne K.J."/>
            <person name="Tettelin H."/>
            <person name="Glass J.I."/>
            <person name="Rusch D."/>
            <person name="Podicherti R."/>
            <person name="Tsui H.-C.T."/>
            <person name="Winkler M.E."/>
        </authorList>
    </citation>
    <scope>NUCLEOTIDE SEQUENCE [LARGE SCALE GENOMIC DNA]</scope>
    <source>
        <strain evidence="1 2">C305</strain>
    </source>
</reference>
<keyword evidence="2" id="KW-1185">Reference proteome</keyword>
<gene>
    <name evidence="1" type="ORF">DIT68_03785</name>
</gene>
<dbReference type="Proteomes" id="UP000245370">
    <property type="component" value="Unassembled WGS sequence"/>
</dbReference>